<evidence type="ECO:0000313" key="2">
    <source>
        <dbReference type="Proteomes" id="UP000004947"/>
    </source>
</evidence>
<protein>
    <submittedName>
        <fullName evidence="1">Uncharacterized protein</fullName>
    </submittedName>
</protein>
<keyword evidence="2" id="KW-1185">Reference proteome</keyword>
<comment type="caution">
    <text evidence="1">The sequence shown here is derived from an EMBL/GenBank/DDBJ whole genome shotgun (WGS) entry which is preliminary data.</text>
</comment>
<reference evidence="1 2" key="1">
    <citation type="journal article" date="2010" name="J. Bacteriol.">
        <title>Genome sequence of Lentisphaera araneosa HTCC2155T, the type species of the order Lentisphaerales in the phylum Lentisphaerae.</title>
        <authorList>
            <person name="Thrash J.C."/>
            <person name="Cho J.C."/>
            <person name="Vergin K.L."/>
            <person name="Morris R.M."/>
            <person name="Giovannoni S.J."/>
        </authorList>
    </citation>
    <scope>NUCLEOTIDE SEQUENCE [LARGE SCALE GENOMIC DNA]</scope>
    <source>
        <strain evidence="1 2">HTCC2155</strain>
    </source>
</reference>
<gene>
    <name evidence="1" type="ORF">LNTAR_21700</name>
</gene>
<name>A6DM74_9BACT</name>
<organism evidence="1 2">
    <name type="scientific">Lentisphaera araneosa HTCC2155</name>
    <dbReference type="NCBI Taxonomy" id="313628"/>
    <lineage>
        <taxon>Bacteria</taxon>
        <taxon>Pseudomonadati</taxon>
        <taxon>Lentisphaerota</taxon>
        <taxon>Lentisphaeria</taxon>
        <taxon>Lentisphaerales</taxon>
        <taxon>Lentisphaeraceae</taxon>
        <taxon>Lentisphaera</taxon>
    </lineage>
</organism>
<dbReference type="STRING" id="313628.LNTAR_21700"/>
<dbReference type="EMBL" id="ABCK01000010">
    <property type="protein sequence ID" value="EDM27372.1"/>
    <property type="molecule type" value="Genomic_DNA"/>
</dbReference>
<sequence>MRLRIDNGMSFFDFIFYLTNDLDHLYSDGMKNAPHFECQRKVSGGSNG</sequence>
<evidence type="ECO:0000313" key="1">
    <source>
        <dbReference type="EMBL" id="EDM27372.1"/>
    </source>
</evidence>
<dbReference type="Proteomes" id="UP000004947">
    <property type="component" value="Unassembled WGS sequence"/>
</dbReference>
<accession>A6DM74</accession>
<proteinExistence type="predicted"/>
<dbReference type="AlphaFoldDB" id="A6DM74"/>